<keyword evidence="7" id="KW-1208">Phospholipid metabolism</keyword>
<evidence type="ECO:0000313" key="11">
    <source>
        <dbReference type="EMBL" id="QGN17476.1"/>
    </source>
</evidence>
<evidence type="ECO:0000256" key="9">
    <source>
        <dbReference type="SAM" id="MobiDB-lite"/>
    </source>
</evidence>
<dbReference type="InterPro" id="IPR041723">
    <property type="entry name" value="CCT"/>
</dbReference>
<reference evidence="11 12" key="2">
    <citation type="submission" date="2019-11" db="EMBL/GenBank/DDBJ databases">
        <authorList>
            <person name="Lu H."/>
        </authorList>
    </citation>
    <scope>NUCLEOTIDE SEQUENCE [LARGE SCALE GENOMIC DNA]</scope>
    <source>
        <strain evidence="11 12">FIM1</strain>
    </source>
</reference>
<dbReference type="PANTHER" id="PTHR10739:SF13">
    <property type="entry name" value="CHOLINE-PHOSPHATE CYTIDYLYLTRANSFERASE"/>
    <property type="match status" value="1"/>
</dbReference>
<evidence type="ECO:0000256" key="4">
    <source>
        <dbReference type="ARBA" id="ARBA00022695"/>
    </source>
</evidence>
<dbReference type="PANTHER" id="PTHR10739">
    <property type="entry name" value="CYTIDYLYLTRANSFERASE"/>
    <property type="match status" value="1"/>
</dbReference>
<comment type="similarity">
    <text evidence="1">Belongs to the cytidylyltransferase family.</text>
</comment>
<keyword evidence="5" id="KW-0443">Lipid metabolism</keyword>
<protein>
    <recommendedName>
        <fullName evidence="8">choline-phosphate cytidylyltransferase</fullName>
        <ecNumber evidence="8">2.7.7.15</ecNumber>
    </recommendedName>
</protein>
<feature type="domain" description="Cytidyltransferase-like" evidence="10">
    <location>
        <begin position="149"/>
        <end position="276"/>
    </location>
</feature>
<organism evidence="11 12">
    <name type="scientific">Kluyveromyces marxianus</name>
    <name type="common">Yeast</name>
    <name type="synonym">Candida kefyr</name>
    <dbReference type="NCBI Taxonomy" id="4911"/>
    <lineage>
        <taxon>Eukaryota</taxon>
        <taxon>Fungi</taxon>
        <taxon>Dikarya</taxon>
        <taxon>Ascomycota</taxon>
        <taxon>Saccharomycotina</taxon>
        <taxon>Saccharomycetes</taxon>
        <taxon>Saccharomycetales</taxon>
        <taxon>Saccharomycetaceae</taxon>
        <taxon>Kluyveromyces</taxon>
    </lineage>
</organism>
<evidence type="ECO:0000256" key="8">
    <source>
        <dbReference type="ARBA" id="ARBA00026101"/>
    </source>
</evidence>
<evidence type="ECO:0000256" key="3">
    <source>
        <dbReference type="ARBA" id="ARBA00022679"/>
    </source>
</evidence>
<dbReference type="InterPro" id="IPR014729">
    <property type="entry name" value="Rossmann-like_a/b/a_fold"/>
</dbReference>
<reference evidence="11 12" key="1">
    <citation type="submission" date="2016-03" db="EMBL/GenBank/DDBJ databases">
        <title>How can Kluyveromyces marxianus grow so fast - potential evolutionary course in Saccharomyces Complex revealed by comparative genomics.</title>
        <authorList>
            <person name="Mo W."/>
            <person name="Lu W."/>
            <person name="Yang X."/>
            <person name="Qi J."/>
            <person name="Lv H."/>
        </authorList>
    </citation>
    <scope>NUCLEOTIDE SEQUENCE [LARGE SCALE GENOMIC DNA]</scope>
    <source>
        <strain evidence="11 12">FIM1</strain>
    </source>
</reference>
<dbReference type="EC" id="2.7.7.15" evidence="8"/>
<feature type="compositionally biased region" description="Acidic residues" evidence="9">
    <location>
        <begin position="412"/>
        <end position="425"/>
    </location>
</feature>
<dbReference type="SUPFAM" id="SSF52374">
    <property type="entry name" value="Nucleotidylyl transferase"/>
    <property type="match status" value="1"/>
</dbReference>
<feature type="compositionally biased region" description="Basic and acidic residues" evidence="9">
    <location>
        <begin position="106"/>
        <end position="116"/>
    </location>
</feature>
<accession>A0ABX6F0V4</accession>
<feature type="region of interest" description="Disordered" evidence="9">
    <location>
        <begin position="386"/>
        <end position="434"/>
    </location>
</feature>
<dbReference type="CDD" id="cd02174">
    <property type="entry name" value="CCT"/>
    <property type="match status" value="1"/>
</dbReference>
<evidence type="ECO:0000256" key="2">
    <source>
        <dbReference type="ARBA" id="ARBA00022516"/>
    </source>
</evidence>
<evidence type="ECO:0000313" key="12">
    <source>
        <dbReference type="Proteomes" id="UP000422736"/>
    </source>
</evidence>
<evidence type="ECO:0000259" key="10">
    <source>
        <dbReference type="Pfam" id="PF01467"/>
    </source>
</evidence>
<keyword evidence="2" id="KW-0444">Lipid biosynthesis</keyword>
<feature type="compositionally biased region" description="Polar residues" evidence="9">
    <location>
        <begin position="401"/>
        <end position="411"/>
    </location>
</feature>
<dbReference type="GO" id="GO:0016779">
    <property type="term" value="F:nucleotidyltransferase activity"/>
    <property type="evidence" value="ECO:0007669"/>
    <property type="project" value="UniProtKB-KW"/>
</dbReference>
<proteinExistence type="inferred from homology"/>
<evidence type="ECO:0000256" key="7">
    <source>
        <dbReference type="ARBA" id="ARBA00023264"/>
    </source>
</evidence>
<dbReference type="Gene3D" id="3.40.50.620">
    <property type="entry name" value="HUPs"/>
    <property type="match status" value="1"/>
</dbReference>
<dbReference type="Proteomes" id="UP000422736">
    <property type="component" value="Chromosome 6"/>
</dbReference>
<dbReference type="InterPro" id="IPR045049">
    <property type="entry name" value="Pcy1-like"/>
</dbReference>
<evidence type="ECO:0000256" key="1">
    <source>
        <dbReference type="ARBA" id="ARBA00010101"/>
    </source>
</evidence>
<evidence type="ECO:0000256" key="6">
    <source>
        <dbReference type="ARBA" id="ARBA00023209"/>
    </source>
</evidence>
<name>A0ABX6F0V4_KLUMA</name>
<evidence type="ECO:0000256" key="5">
    <source>
        <dbReference type="ARBA" id="ARBA00023098"/>
    </source>
</evidence>
<feature type="compositionally biased region" description="Acidic residues" evidence="9">
    <location>
        <begin position="41"/>
        <end position="62"/>
    </location>
</feature>
<sequence length="434" mass="49637">MTPPLTRAPSLKERLSSTGASFTNLFKLGKKRTHDEMSLTSDDDGRVDEEEDDDVEEEEQDEQQASSSSSSLKRKGSQKLDKKAQSKQKRKEKRAGSEGPSRKRPHSEASDIQAREEELDSELPTEYRKFRPRGFKFNLPPKDRPVRIYADGVFDLFHLGHMKQLEQCKKSFPNVTLICGVPSDKVTHKLKGLTVLTDKQRCETLTHCKWVDEVIPDAPWVVTPEFLEEHKIDYVAHDDLPYASADNDDIYKPIKQMGKFLTTQRTEGVSTSDIITKIIRDYDKYLMRNFARGATRQELNVSWLKKNELEFKKHIQDFRSYFKKNQESVNNTSKDLYFEVREMLLKKTLGKKLYSRLTGGQESARRNKRIAGGSPVTQFVKDFTGEEADSNVSDSDADLQRASSASPNQLFSDDDDDDDDDDNDNELSSSAEPR</sequence>
<dbReference type="Pfam" id="PF01467">
    <property type="entry name" value="CTP_transf_like"/>
    <property type="match status" value="1"/>
</dbReference>
<keyword evidence="6" id="KW-0594">Phospholipid biosynthesis</keyword>
<gene>
    <name evidence="11" type="primary">PCT1</name>
    <name evidence="11" type="ORF">FIM1_4212</name>
</gene>
<feature type="region of interest" description="Disordered" evidence="9">
    <location>
        <begin position="1"/>
        <end position="125"/>
    </location>
</feature>
<keyword evidence="4 11" id="KW-0548">Nucleotidyltransferase</keyword>
<dbReference type="InterPro" id="IPR004821">
    <property type="entry name" value="Cyt_trans-like"/>
</dbReference>
<keyword evidence="3" id="KW-0808">Transferase</keyword>
<dbReference type="NCBIfam" id="TIGR00125">
    <property type="entry name" value="cyt_tran_rel"/>
    <property type="match status" value="1"/>
</dbReference>
<dbReference type="EMBL" id="CP015059">
    <property type="protein sequence ID" value="QGN17476.1"/>
    <property type="molecule type" value="Genomic_DNA"/>
</dbReference>
<keyword evidence="12" id="KW-1185">Reference proteome</keyword>